<dbReference type="RefSeq" id="WP_015246881.1">
    <property type="nucleotide sequence ID" value="NC_019892.1"/>
</dbReference>
<gene>
    <name evidence="2" type="ordered locus">Sinac_3480</name>
</gene>
<dbReference type="KEGG" id="saci:Sinac_3480"/>
<dbReference type="AlphaFoldDB" id="L0DEQ0"/>
<dbReference type="EMBL" id="CP003364">
    <property type="protein sequence ID" value="AGA27737.1"/>
    <property type="molecule type" value="Genomic_DNA"/>
</dbReference>
<sequence>MIRTLRLGLLLALVGFLAAELGPSARGQVLDDEVEEESHSQMPGIGQPFMIAEANFDHVVFGNARNSATALARLETLVKLKIDEVDQVARLTDAQKKKLELASRGDIKRFFDQVEEKRKAFQLVRNDQQKYAAFYQQLNPLRQAFSQGLFGEDSIFTKTLKKSLDEGQIVEYGNLGRQRRALSQEARIGRVLAILDHSVGLDVAQRRKLMKLIIEETRPPKIFGNYDIYAVLFQLSRLPQDRIKPIFQEPQWRLVHAQLEGAKKYEKILISQGAFPLGPDAERWIVAVDPEAPKPVPNDQER</sequence>
<feature type="signal peptide" evidence="1">
    <location>
        <begin position="1"/>
        <end position="18"/>
    </location>
</feature>
<evidence type="ECO:0000256" key="1">
    <source>
        <dbReference type="SAM" id="SignalP"/>
    </source>
</evidence>
<reference evidence="2 3" key="1">
    <citation type="submission" date="2012-02" db="EMBL/GenBank/DDBJ databases">
        <title>Complete sequence of chromosome of Singulisphaera acidiphila DSM 18658.</title>
        <authorList>
            <consortium name="US DOE Joint Genome Institute (JGI-PGF)"/>
            <person name="Lucas S."/>
            <person name="Copeland A."/>
            <person name="Lapidus A."/>
            <person name="Glavina del Rio T."/>
            <person name="Dalin E."/>
            <person name="Tice H."/>
            <person name="Bruce D."/>
            <person name="Goodwin L."/>
            <person name="Pitluck S."/>
            <person name="Peters L."/>
            <person name="Ovchinnikova G."/>
            <person name="Chertkov O."/>
            <person name="Kyrpides N."/>
            <person name="Mavromatis K."/>
            <person name="Ivanova N."/>
            <person name="Brettin T."/>
            <person name="Detter J.C."/>
            <person name="Han C."/>
            <person name="Larimer F."/>
            <person name="Land M."/>
            <person name="Hauser L."/>
            <person name="Markowitz V."/>
            <person name="Cheng J.-F."/>
            <person name="Hugenholtz P."/>
            <person name="Woyke T."/>
            <person name="Wu D."/>
            <person name="Tindall B."/>
            <person name="Pomrenke H."/>
            <person name="Brambilla E."/>
            <person name="Klenk H.-P."/>
            <person name="Eisen J.A."/>
        </authorList>
    </citation>
    <scope>NUCLEOTIDE SEQUENCE [LARGE SCALE GENOMIC DNA]</scope>
    <source>
        <strain evidence="3">ATCC BAA-1392 / DSM 18658 / VKM B-2454 / MOB10</strain>
    </source>
</reference>
<proteinExistence type="predicted"/>
<accession>L0DEQ0</accession>
<dbReference type="Proteomes" id="UP000010798">
    <property type="component" value="Chromosome"/>
</dbReference>
<dbReference type="OrthoDB" id="264282at2"/>
<name>L0DEQ0_SINAD</name>
<dbReference type="eggNOG" id="ENOG50336R4">
    <property type="taxonomic scope" value="Bacteria"/>
</dbReference>
<evidence type="ECO:0000313" key="3">
    <source>
        <dbReference type="Proteomes" id="UP000010798"/>
    </source>
</evidence>
<dbReference type="HOGENOM" id="CLU_921012_0_0_0"/>
<evidence type="ECO:0000313" key="2">
    <source>
        <dbReference type="EMBL" id="AGA27737.1"/>
    </source>
</evidence>
<keyword evidence="1" id="KW-0732">Signal</keyword>
<organism evidence="2 3">
    <name type="scientific">Singulisphaera acidiphila (strain ATCC BAA-1392 / DSM 18658 / VKM B-2454 / MOB10)</name>
    <dbReference type="NCBI Taxonomy" id="886293"/>
    <lineage>
        <taxon>Bacteria</taxon>
        <taxon>Pseudomonadati</taxon>
        <taxon>Planctomycetota</taxon>
        <taxon>Planctomycetia</taxon>
        <taxon>Isosphaerales</taxon>
        <taxon>Isosphaeraceae</taxon>
        <taxon>Singulisphaera</taxon>
    </lineage>
</organism>
<feature type="chain" id="PRO_5003940747" evidence="1">
    <location>
        <begin position="19"/>
        <end position="302"/>
    </location>
</feature>
<keyword evidence="3" id="KW-1185">Reference proteome</keyword>
<dbReference type="STRING" id="886293.Sinac_3480"/>
<protein>
    <submittedName>
        <fullName evidence="2">Uncharacterized protein</fullName>
    </submittedName>
</protein>